<dbReference type="RefSeq" id="WP_243550342.1">
    <property type="nucleotide sequence ID" value="NZ_CP094532.1"/>
</dbReference>
<feature type="transmembrane region" description="Helical" evidence="1">
    <location>
        <begin position="330"/>
        <end position="347"/>
    </location>
</feature>
<feature type="transmembrane region" description="Helical" evidence="1">
    <location>
        <begin position="265"/>
        <end position="289"/>
    </location>
</feature>
<feature type="transmembrane region" description="Helical" evidence="1">
    <location>
        <begin position="7"/>
        <end position="27"/>
    </location>
</feature>
<name>A0ABY4BRY7_9FLAO</name>
<feature type="transmembrane region" description="Helical" evidence="1">
    <location>
        <begin position="151"/>
        <end position="178"/>
    </location>
</feature>
<proteinExistence type="predicted"/>
<evidence type="ECO:0000313" key="3">
    <source>
        <dbReference type="Proteomes" id="UP000831460"/>
    </source>
</evidence>
<keyword evidence="1" id="KW-0472">Membrane</keyword>
<reference evidence="2 3" key="1">
    <citation type="submission" date="2022-03" db="EMBL/GenBank/DDBJ databases">
        <title>Chryseobacterium sp. isolated from particulate matters in swine house.</title>
        <authorList>
            <person name="Won M."/>
            <person name="Kim S.-J."/>
            <person name="Kwon S.-W."/>
        </authorList>
    </citation>
    <scope>NUCLEOTIDE SEQUENCE [LARGE SCALE GENOMIC DNA]</scope>
    <source>
        <strain evidence="2 3">SC2-2</strain>
    </source>
</reference>
<dbReference type="Proteomes" id="UP000831460">
    <property type="component" value="Chromosome"/>
</dbReference>
<accession>A0ABY4BRY7</accession>
<keyword evidence="1" id="KW-0812">Transmembrane</keyword>
<gene>
    <name evidence="2" type="ORF">MTP09_02510</name>
</gene>
<evidence type="ECO:0008006" key="4">
    <source>
        <dbReference type="Google" id="ProtNLM"/>
    </source>
</evidence>
<dbReference type="EMBL" id="CP094532">
    <property type="protein sequence ID" value="UOE41534.1"/>
    <property type="molecule type" value="Genomic_DNA"/>
</dbReference>
<protein>
    <recommendedName>
        <fullName evidence="4">Glycosyltransferase RgtA/B/C/D-like domain-containing protein</fullName>
    </recommendedName>
</protein>
<evidence type="ECO:0000313" key="2">
    <source>
        <dbReference type="EMBL" id="UOE41534.1"/>
    </source>
</evidence>
<feature type="transmembrane region" description="Helical" evidence="1">
    <location>
        <begin position="190"/>
        <end position="207"/>
    </location>
</feature>
<sequence>MKKFQQYFPVLLICYHFAFFYVAWRVLLLKNGDAYKYWFVGKDLSGISWTSFLKPGTDLINLLTFPLVKYLHLPFWSGFLIFSAVSGVGIWILWRLLMNLAEDRLKIVAGILLLLPNLHFWTSIPGKESAVFLILVLLLKRFLEQKVFTPAFLLFFIALVLIRPHIGAVFLAALVFALVFTAKIGVKNKVFLTIGALLLMSGVAWILKGILRGNYPLFYNIERYYRAHIKVLKHTEAYVPLDQYWLPHKIFTFWFRPLPFEKSGLLYTVLSIENTVLLLISAFAVYFAIRNFRKVIADQRIIFCALFLLFFSVMYVYAYANYGLIMRTRIMGFPFVAVVLMIALGSFQRRR</sequence>
<evidence type="ECO:0000256" key="1">
    <source>
        <dbReference type="SAM" id="Phobius"/>
    </source>
</evidence>
<feature type="transmembrane region" description="Helical" evidence="1">
    <location>
        <begin position="75"/>
        <end position="97"/>
    </location>
</feature>
<feature type="transmembrane region" description="Helical" evidence="1">
    <location>
        <begin position="301"/>
        <end position="318"/>
    </location>
</feature>
<organism evidence="2 3">
    <name type="scientific">Chryseobacterium suipulveris</name>
    <dbReference type="NCBI Taxonomy" id="2929800"/>
    <lineage>
        <taxon>Bacteria</taxon>
        <taxon>Pseudomonadati</taxon>
        <taxon>Bacteroidota</taxon>
        <taxon>Flavobacteriia</taxon>
        <taxon>Flavobacteriales</taxon>
        <taxon>Weeksellaceae</taxon>
        <taxon>Chryseobacterium group</taxon>
        <taxon>Chryseobacterium</taxon>
    </lineage>
</organism>
<keyword evidence="1" id="KW-1133">Transmembrane helix</keyword>
<keyword evidence="3" id="KW-1185">Reference proteome</keyword>